<dbReference type="InterPro" id="IPR047655">
    <property type="entry name" value="Transpos_IS630-like"/>
</dbReference>
<gene>
    <name evidence="2" type="ORF">BKIR_c48_3607</name>
</gene>
<dbReference type="EMBL" id="CAFE01000214">
    <property type="protein sequence ID" value="CCD39406.1"/>
    <property type="molecule type" value="Genomic_DNA"/>
</dbReference>
<dbReference type="InterPro" id="IPR036397">
    <property type="entry name" value="RNaseH_sf"/>
</dbReference>
<feature type="domain" description="Tc1-like transposase DDE" evidence="1">
    <location>
        <begin position="170"/>
        <end position="304"/>
    </location>
</feature>
<evidence type="ECO:0000313" key="3">
    <source>
        <dbReference type="Proteomes" id="UP000003511"/>
    </source>
</evidence>
<name>G4ME27_9BURK</name>
<reference evidence="2 3" key="2">
    <citation type="submission" date="2011-10" db="EMBL/GenBank/DDBJ databases">
        <title>Draft genome sequence of Candidatus Burkholderia kirkii.</title>
        <authorList>
            <person name="Carlier A.L."/>
            <person name="Eberl L."/>
        </authorList>
    </citation>
    <scope>NUCLEOTIDE SEQUENCE [LARGE SCALE GENOMIC DNA]</scope>
    <source>
        <strain evidence="2 3">UZHbot1</strain>
    </source>
</reference>
<dbReference type="STRING" id="1055526.BKIR_c48_3607"/>
<dbReference type="BioCyc" id="CBUR1055526:G10QW-257-MONOMER"/>
<dbReference type="GO" id="GO:0003676">
    <property type="term" value="F:nucleic acid binding"/>
    <property type="evidence" value="ECO:0007669"/>
    <property type="project" value="InterPro"/>
</dbReference>
<dbReference type="Pfam" id="PF13358">
    <property type="entry name" value="DDE_3"/>
    <property type="match status" value="1"/>
</dbReference>
<dbReference type="SUPFAM" id="SSF46689">
    <property type="entry name" value="Homeodomain-like"/>
    <property type="match status" value="1"/>
</dbReference>
<evidence type="ECO:0000259" key="1">
    <source>
        <dbReference type="Pfam" id="PF13358"/>
    </source>
</evidence>
<dbReference type="AlphaFoldDB" id="G4ME27"/>
<dbReference type="InterPro" id="IPR038717">
    <property type="entry name" value="Tc1-like_DDE_dom"/>
</dbReference>
<dbReference type="NCBIfam" id="NF033545">
    <property type="entry name" value="transpos_IS630"/>
    <property type="match status" value="1"/>
</dbReference>
<keyword evidence="3" id="KW-1185">Reference proteome</keyword>
<dbReference type="HOGENOM" id="CLU_041125_0_0_4"/>
<comment type="caution">
    <text evidence="2">The sequence shown here is derived from an EMBL/GenBank/DDBJ whole genome shotgun (WGS) entry which is preliminary data.</text>
</comment>
<dbReference type="Gene3D" id="3.30.420.10">
    <property type="entry name" value="Ribonuclease H-like superfamily/Ribonuclease H"/>
    <property type="match status" value="1"/>
</dbReference>
<organism evidence="2 3">
    <name type="scientific">Candidatus Paraburkholderia kirkii UZHbot1</name>
    <dbReference type="NCBI Taxonomy" id="1055526"/>
    <lineage>
        <taxon>Bacteria</taxon>
        <taxon>Pseudomonadati</taxon>
        <taxon>Pseudomonadota</taxon>
        <taxon>Betaproteobacteria</taxon>
        <taxon>Burkholderiales</taxon>
        <taxon>Burkholderiaceae</taxon>
        <taxon>Paraburkholderia</taxon>
    </lineage>
</organism>
<accession>G4ME27</accession>
<dbReference type="InterPro" id="IPR009057">
    <property type="entry name" value="Homeodomain-like_sf"/>
</dbReference>
<sequence length="322" mass="36229">MGKMNLTDTEREQLLSAARSRTVRAADVQRAKLILMLEDGESRDSIMRTLGCDSRFIARWSGRFLGERLAGMYARHPGRAPKQPPARLEARVLNHTLKHKPANGSTHWSSYKLAAELGDVSVSTVQRIWRKHGIKLQQLERHMVSNDPDFEAKAADVIGLYLNPPAHAAVFCVDEKTAIQALDRKDRMLPLSLGRAESHGFEYKRNGTLSLFAAFNTATGEVLGKTAARHTSEQFVAFLIDVVGQPKRREIHVICDNMSSRKTERVAAFLNAHRNVSLHFTPTYSSLLNQVESWFSRIQRDVIARGILSTWTGSIRESLFHC</sequence>
<reference evidence="2 3" key="1">
    <citation type="submission" date="2011-09" db="EMBL/GenBank/DDBJ databases">
        <authorList>
            <person name="Carlier A."/>
        </authorList>
    </citation>
    <scope>NUCLEOTIDE SEQUENCE [LARGE SCALE GENOMIC DNA]</scope>
    <source>
        <strain evidence="2 3">UZHbot1</strain>
    </source>
</reference>
<protein>
    <submittedName>
        <fullName evidence="2">Transposase</fullName>
    </submittedName>
</protein>
<proteinExistence type="predicted"/>
<evidence type="ECO:0000313" key="2">
    <source>
        <dbReference type="EMBL" id="CCD39406.1"/>
    </source>
</evidence>
<dbReference type="Proteomes" id="UP000003511">
    <property type="component" value="Unassembled WGS sequence"/>
</dbReference>
<dbReference type="Pfam" id="PF13565">
    <property type="entry name" value="HTH_32"/>
    <property type="match status" value="1"/>
</dbReference>